<dbReference type="EMBL" id="CP101185">
    <property type="protein sequence ID" value="UYV97815.1"/>
    <property type="molecule type" value="Genomic_DNA"/>
</dbReference>
<protein>
    <submittedName>
        <fullName evidence="2">Uncharacterized protein</fullName>
    </submittedName>
</protein>
<dbReference type="RefSeq" id="WP_021471353.1">
    <property type="nucleotide sequence ID" value="NZ_BDMH01000025.1"/>
</dbReference>
<proteinExistence type="predicted"/>
<dbReference type="Proteomes" id="UP001163293">
    <property type="component" value="Chromosome"/>
</dbReference>
<dbReference type="AlphaFoldDB" id="A0AAX3EIS7"/>
<keyword evidence="3" id="KW-1185">Reference proteome</keyword>
<evidence type="ECO:0000313" key="3">
    <source>
        <dbReference type="Proteomes" id="UP001163293"/>
    </source>
</evidence>
<evidence type="ECO:0000256" key="1">
    <source>
        <dbReference type="SAM" id="MobiDB-lite"/>
    </source>
</evidence>
<sequence>MQDRVTFPDFSAFQIEIPYGSWLHESGWSGGHPSHEISSDFWPDVQASHDREPSDVAKQGG</sequence>
<reference evidence="2" key="1">
    <citation type="submission" date="2022-07" db="EMBL/GenBank/DDBJ databases">
        <authorList>
            <person name="Wu T."/>
        </authorList>
    </citation>
    <scope>NUCLEOTIDE SEQUENCE</scope>
    <source>
        <strain evidence="2">SD-1</strain>
    </source>
</reference>
<dbReference type="GeneID" id="79882736"/>
<accession>A0AAX3EIS7</accession>
<gene>
    <name evidence="2" type="ORF">NL394_00765</name>
</gene>
<organism evidence="2 3">
    <name type="scientific">Paenarthrobacter ureafaciens</name>
    <dbReference type="NCBI Taxonomy" id="37931"/>
    <lineage>
        <taxon>Bacteria</taxon>
        <taxon>Bacillati</taxon>
        <taxon>Actinomycetota</taxon>
        <taxon>Actinomycetes</taxon>
        <taxon>Micrococcales</taxon>
        <taxon>Micrococcaceae</taxon>
        <taxon>Paenarthrobacter</taxon>
    </lineage>
</organism>
<evidence type="ECO:0000313" key="2">
    <source>
        <dbReference type="EMBL" id="UYV97815.1"/>
    </source>
</evidence>
<feature type="region of interest" description="Disordered" evidence="1">
    <location>
        <begin position="28"/>
        <end position="61"/>
    </location>
</feature>
<name>A0AAX3EIS7_PAEUR</name>